<protein>
    <recommendedName>
        <fullName evidence="2">diguanylate cyclase</fullName>
        <ecNumber evidence="2">2.7.7.65</ecNumber>
    </recommendedName>
</protein>
<dbReference type="GO" id="GO:0052621">
    <property type="term" value="F:diguanylate cyclase activity"/>
    <property type="evidence" value="ECO:0007669"/>
    <property type="project" value="UniProtKB-EC"/>
</dbReference>
<gene>
    <name evidence="3" type="ORF">WM2015_2652</name>
</gene>
<dbReference type="SUPFAM" id="SSF55073">
    <property type="entry name" value="Nucleotide cyclase"/>
    <property type="match status" value="1"/>
</dbReference>
<dbReference type="EMBL" id="CP012154">
    <property type="protein sequence ID" value="AKS43010.1"/>
    <property type="molecule type" value="Genomic_DNA"/>
</dbReference>
<evidence type="ECO:0000256" key="1">
    <source>
        <dbReference type="ARBA" id="ARBA00001946"/>
    </source>
</evidence>
<dbReference type="GO" id="GO:0005886">
    <property type="term" value="C:plasma membrane"/>
    <property type="evidence" value="ECO:0007669"/>
    <property type="project" value="TreeGrafter"/>
</dbReference>
<dbReference type="Gene3D" id="3.30.70.270">
    <property type="match status" value="1"/>
</dbReference>
<comment type="cofactor">
    <cofactor evidence="1">
        <name>Mg(2+)</name>
        <dbReference type="ChEBI" id="CHEBI:18420"/>
    </cofactor>
</comment>
<dbReference type="RefSeq" id="WP_049726525.1">
    <property type="nucleotide sequence ID" value="NZ_CP012154.1"/>
</dbReference>
<dbReference type="Proteomes" id="UP000066624">
    <property type="component" value="Chromosome"/>
</dbReference>
<keyword evidence="4" id="KW-1185">Reference proteome</keyword>
<evidence type="ECO:0000313" key="4">
    <source>
        <dbReference type="Proteomes" id="UP000066624"/>
    </source>
</evidence>
<dbReference type="InterPro" id="IPR043128">
    <property type="entry name" value="Rev_trsase/Diguanyl_cyclase"/>
</dbReference>
<dbReference type="InterPro" id="IPR000160">
    <property type="entry name" value="GGDEF_dom"/>
</dbReference>
<dbReference type="PROSITE" id="PS50887">
    <property type="entry name" value="GGDEF"/>
    <property type="match status" value="1"/>
</dbReference>
<dbReference type="Pfam" id="PF00990">
    <property type="entry name" value="GGDEF"/>
    <property type="match status" value="1"/>
</dbReference>
<dbReference type="PATRIC" id="fig|1579979.3.peg.2709"/>
<dbReference type="PANTHER" id="PTHR45138:SF24">
    <property type="entry name" value="DIGUANYLATE CYCLASE DGCC-RELATED"/>
    <property type="match status" value="1"/>
</dbReference>
<proteinExistence type="predicted"/>
<dbReference type="SMART" id="SM00267">
    <property type="entry name" value="GGDEF"/>
    <property type="match status" value="1"/>
</dbReference>
<name>A0A0K0XZB0_9GAMM</name>
<dbReference type="GO" id="GO:1902201">
    <property type="term" value="P:negative regulation of bacterial-type flagellum-dependent cell motility"/>
    <property type="evidence" value="ECO:0007669"/>
    <property type="project" value="TreeGrafter"/>
</dbReference>
<dbReference type="InterPro" id="IPR050469">
    <property type="entry name" value="Diguanylate_Cyclase"/>
</dbReference>
<dbReference type="FunFam" id="3.30.70.270:FF:000001">
    <property type="entry name" value="Diguanylate cyclase domain protein"/>
    <property type="match status" value="1"/>
</dbReference>
<dbReference type="EC" id="2.7.7.65" evidence="2"/>
<sequence>MKRALLSIQNFFEPPDPALIQAGAGGERLVAWTRLAFWFAIGMAPVGGLVSRGWQAPPEILISAAGAGTAMVFALIVLWRLRERPAGTAIGFVTGTVDLTIILLTLFAIAMAGRAEIVLHSQAGWAVILLVIMTSCLRFDTRLCLYMGLLAVVEYAVLLVLLVNWFETHFTTYDAIIQTARVVLMLAASALAMGVVNRTRSLMRASGFDPLTGLATRAYFNQRLMRAMDQARGQGQALSLVLMDLDHFKDFNDTHGHHAGDEALKHVAALIRAAQREEDFVARWGGEELAMIVPGLDARAAGRLAERIAASIRSTPVRIGSQAVAVTISAGVSEYGVDGRAATDLFAAADRRVFEAKDAGRDRVVVE</sequence>
<evidence type="ECO:0000256" key="2">
    <source>
        <dbReference type="ARBA" id="ARBA00012528"/>
    </source>
</evidence>
<dbReference type="NCBIfam" id="TIGR00254">
    <property type="entry name" value="GGDEF"/>
    <property type="match status" value="1"/>
</dbReference>
<evidence type="ECO:0000313" key="3">
    <source>
        <dbReference type="EMBL" id="AKS43010.1"/>
    </source>
</evidence>
<dbReference type="STRING" id="1579979.WM2015_2652"/>
<dbReference type="KEGG" id="wma:WM2015_2652"/>
<dbReference type="OrthoDB" id="9813903at2"/>
<dbReference type="PANTHER" id="PTHR45138">
    <property type="entry name" value="REGULATORY COMPONENTS OF SENSORY TRANSDUCTION SYSTEM"/>
    <property type="match status" value="1"/>
</dbReference>
<dbReference type="GO" id="GO:0043709">
    <property type="term" value="P:cell adhesion involved in single-species biofilm formation"/>
    <property type="evidence" value="ECO:0007669"/>
    <property type="project" value="TreeGrafter"/>
</dbReference>
<organism evidence="3 4">
    <name type="scientific">Wenzhouxiangella marina</name>
    <dbReference type="NCBI Taxonomy" id="1579979"/>
    <lineage>
        <taxon>Bacteria</taxon>
        <taxon>Pseudomonadati</taxon>
        <taxon>Pseudomonadota</taxon>
        <taxon>Gammaproteobacteria</taxon>
        <taxon>Chromatiales</taxon>
        <taxon>Wenzhouxiangellaceae</taxon>
        <taxon>Wenzhouxiangella</taxon>
    </lineage>
</organism>
<dbReference type="AlphaFoldDB" id="A0A0K0XZB0"/>
<dbReference type="CDD" id="cd01949">
    <property type="entry name" value="GGDEF"/>
    <property type="match status" value="1"/>
</dbReference>
<accession>A0A0K0XZB0</accession>
<reference evidence="3 4" key="1">
    <citation type="submission" date="2015-07" db="EMBL/GenBank/DDBJ databases">
        <authorList>
            <person name="Noorani M."/>
        </authorList>
    </citation>
    <scope>NUCLEOTIDE SEQUENCE [LARGE SCALE GENOMIC DNA]</scope>
    <source>
        <strain evidence="3 4">KCTC 42284</strain>
    </source>
</reference>
<dbReference type="InterPro" id="IPR029787">
    <property type="entry name" value="Nucleotide_cyclase"/>
</dbReference>